<dbReference type="Pfam" id="PF06594">
    <property type="entry name" value="HCBP_related"/>
    <property type="match status" value="1"/>
</dbReference>
<evidence type="ECO:0000259" key="3">
    <source>
        <dbReference type="SMART" id="SM00235"/>
    </source>
</evidence>
<dbReference type="InterPro" id="IPR001343">
    <property type="entry name" value="Hemolysn_Ca-bd"/>
</dbReference>
<dbReference type="Gene3D" id="2.60.40.10">
    <property type="entry name" value="Immunoglobulins"/>
    <property type="match status" value="4"/>
</dbReference>
<evidence type="ECO:0000256" key="1">
    <source>
        <dbReference type="ARBA" id="ARBA00009490"/>
    </source>
</evidence>
<dbReference type="GO" id="GO:0008237">
    <property type="term" value="F:metallopeptidase activity"/>
    <property type="evidence" value="ECO:0007669"/>
    <property type="project" value="InterPro"/>
</dbReference>
<dbReference type="InterPro" id="IPR011049">
    <property type="entry name" value="Serralysin-like_metalloprot_C"/>
</dbReference>
<dbReference type="RefSeq" id="WP_095063019.1">
    <property type="nucleotide sequence ID" value="NZ_JARWID010000001.1"/>
</dbReference>
<dbReference type="Pfam" id="PF00353">
    <property type="entry name" value="HemolysinCabind"/>
    <property type="match status" value="2"/>
</dbReference>
<protein>
    <submittedName>
        <fullName evidence="4">Serralysin</fullName>
        <ecNumber evidence="4">3.4.24.40</ecNumber>
    </submittedName>
</protein>
<dbReference type="AlphaFoldDB" id="A0A238HGU2"/>
<dbReference type="InterPro" id="IPR010566">
    <property type="entry name" value="Haemolys_ca-bd"/>
</dbReference>
<sequence length="1113" mass="117792">MSTSNKALGISSNYPIFKLNNLTSDNIISAEEAKGNIAITGMVSGTAKVGDVVTVTVNGKNYTGKVAANKTFSISVSGNQLVEDKDKLIEVSIVTKVGNTTYRYTKQTQFKVDTTAIITKPKPAVINPIITLDAKVAGDDLVSLAEAKGKLNVTGKVGGSAKAGDTVTLIINGKKYTGKVDNKNTFSIGVNGSDLAADKDRTIEAVLNSKDSTGKAVSVKATDTYKVEVAKPKPAVINPIITLDAKVAGDDLVSLAEAKGKLNVTGKVGGSAKAGDTVTLIINGKKYTGKVDNKNTFSIGVNGSDLAADKDRTIEAVLNSKDSTGKAVSVKATDTYKVETAAPIASIMPKPTVSTATLTLDAITGDDLLNYAETKGDVKLTGSVGGSAKKGDTVELNINNKKQKVTVGEGNKFSLTVKGSELAADKDGAIEVILTTKNGDKPVTLSSIYNFTAIHDVSGKHANDKGQVVTPYFVDSISISDDNRRGYLYPTTKTYARAPRTSYYVRDDQLGPKLQGKWAGPGKGIVVRYSFALRNYNGETNFKEFSVTQKQAVRDALAEYAKYANITFEEVLDSGDQLDKGNADFRFYFDDLRNHNEPGTVVYNSVKSSQPNLMPTTQNMCLCCGGFHRTARHNKTTAIGSEEAQNAGVSMTAGYAYYGGDVHINSLLYAGDKALSKGTLKVPYGNGWFDGGYGTLVHEIGHSLGFKHTGNYNGQNGKAEGPYLPDGEENSGHSVMSYKDLRDSNQNVIQTGQGLQIFDLAALHYRYGVNKAENSGNNTYRFKAYNKDKVGNDIYIWDGSGIDTFDASDAKDKVTVDLTPGSWNYIGSKTSHLITDTLGHKVTGQSFIGYGTQIENLIGSAFNDTLRGNDADNIITGGKGNDTIFGDLGNDTLDGGEGVDQLSGGKGDDIYIVDNTGDTVTEAANEGKDTVISSVNYTLSANVENLTLVGKANLSGTGNDLDNVITGNRGNNTLIGGKGNDTYVFSKAGGHDTIITRGGGNDTLRFAGINMDAVLNKTGGVKQNGNDLVLSVSNSRDSVTIKDWFQGGRDVLKTFEFANGKKATADQVASYISASNQMVHAMASFGVATGTSSSLNNIDQQTSTPVLAASLLS</sequence>
<dbReference type="PROSITE" id="PS00330">
    <property type="entry name" value="HEMOLYSIN_CALCIUM"/>
    <property type="match status" value="2"/>
</dbReference>
<accession>A0A238HGU2</accession>
<dbReference type="InterPro" id="IPR006026">
    <property type="entry name" value="Peptidase_Metallo"/>
</dbReference>
<dbReference type="GO" id="GO:0005509">
    <property type="term" value="F:calcium ion binding"/>
    <property type="evidence" value="ECO:0007669"/>
    <property type="project" value="InterPro"/>
</dbReference>
<dbReference type="GO" id="GO:0008270">
    <property type="term" value="F:zinc ion binding"/>
    <property type="evidence" value="ECO:0007669"/>
    <property type="project" value="InterPro"/>
</dbReference>
<dbReference type="InterPro" id="IPR013783">
    <property type="entry name" value="Ig-like_fold"/>
</dbReference>
<dbReference type="SMART" id="SM00235">
    <property type="entry name" value="ZnMc"/>
    <property type="match status" value="1"/>
</dbReference>
<dbReference type="InterPro" id="IPR018511">
    <property type="entry name" value="Hemolysin-typ_Ca-bd_CS"/>
</dbReference>
<proteinExistence type="inferred from homology"/>
<dbReference type="NCBIfam" id="NF012196">
    <property type="entry name" value="Ig_like_ice"/>
    <property type="match status" value="4"/>
</dbReference>
<organism evidence="4">
    <name type="scientific">Kingella negevensis</name>
    <dbReference type="NCBI Taxonomy" id="1522312"/>
    <lineage>
        <taxon>Bacteria</taxon>
        <taxon>Pseudomonadati</taxon>
        <taxon>Pseudomonadota</taxon>
        <taxon>Betaproteobacteria</taxon>
        <taxon>Neisseriales</taxon>
        <taxon>Neisseriaceae</taxon>
        <taxon>Kingella</taxon>
    </lineage>
</organism>
<feature type="domain" description="Peptidase metallopeptidase" evidence="3">
    <location>
        <begin position="514"/>
        <end position="754"/>
    </location>
</feature>
<keyword evidence="4" id="KW-0378">Hydrolase</keyword>
<dbReference type="InterPro" id="IPR049826">
    <property type="entry name" value="Ig-like_ice"/>
</dbReference>
<keyword evidence="2" id="KW-0106">Calcium</keyword>
<dbReference type="SUPFAM" id="SSF51120">
    <property type="entry name" value="beta-Roll"/>
    <property type="match status" value="2"/>
</dbReference>
<evidence type="ECO:0000313" key="4">
    <source>
        <dbReference type="EMBL" id="SMQ12945.1"/>
    </source>
</evidence>
<dbReference type="SUPFAM" id="SSF55486">
    <property type="entry name" value="Metalloproteases ('zincins'), catalytic domain"/>
    <property type="match status" value="1"/>
</dbReference>
<dbReference type="PRINTS" id="PR00313">
    <property type="entry name" value="CABNDNGRPT"/>
</dbReference>
<name>A0A238HGU2_9NEIS</name>
<dbReference type="EC" id="3.4.24.40" evidence="4"/>
<reference evidence="4" key="1">
    <citation type="submission" date="2017-05" db="EMBL/GenBank/DDBJ databases">
        <authorList>
            <person name="Song R."/>
            <person name="Chenine A.L."/>
            <person name="Ruprecht R.M."/>
        </authorList>
    </citation>
    <scope>NUCLEOTIDE SEQUENCE</scope>
    <source>
        <strain evidence="4">Kingella_eburonensis</strain>
    </source>
</reference>
<comment type="similarity">
    <text evidence="1">Belongs to the peptidase M10B family.</text>
</comment>
<dbReference type="GO" id="GO:0006508">
    <property type="term" value="P:proteolysis"/>
    <property type="evidence" value="ECO:0007669"/>
    <property type="project" value="InterPro"/>
</dbReference>
<dbReference type="EMBL" id="FXUV01000039">
    <property type="protein sequence ID" value="SMQ12945.1"/>
    <property type="molecule type" value="Genomic_DNA"/>
</dbReference>
<dbReference type="Gene3D" id="2.150.10.10">
    <property type="entry name" value="Serralysin-like metalloprotease, C-terminal"/>
    <property type="match status" value="2"/>
</dbReference>
<dbReference type="NCBIfam" id="NF033510">
    <property type="entry name" value="Ca_tandemer"/>
    <property type="match status" value="4"/>
</dbReference>
<dbReference type="InterPro" id="IPR024079">
    <property type="entry name" value="MetalloPept_cat_dom_sf"/>
</dbReference>
<gene>
    <name evidence="4" type="ORF">KEBURONENSIS_01762</name>
</gene>
<evidence type="ECO:0000256" key="2">
    <source>
        <dbReference type="ARBA" id="ARBA00022837"/>
    </source>
</evidence>
<dbReference type="Gene3D" id="3.40.390.10">
    <property type="entry name" value="Collagenase (Catalytic Domain)"/>
    <property type="match status" value="1"/>
</dbReference>